<proteinExistence type="predicted"/>
<feature type="region of interest" description="Disordered" evidence="2">
    <location>
        <begin position="572"/>
        <end position="591"/>
    </location>
</feature>
<dbReference type="EMBL" id="CP009211">
    <property type="protein sequence ID" value="AIJ33994.1"/>
    <property type="molecule type" value="Genomic_DNA"/>
</dbReference>
<feature type="coiled-coil region" evidence="1">
    <location>
        <begin position="57"/>
        <end position="201"/>
    </location>
</feature>
<dbReference type="KEGG" id="cii:CIMIT_08855"/>
<keyword evidence="1" id="KW-0175">Coiled coil</keyword>
<dbReference type="EMBL" id="LT906467">
    <property type="protein sequence ID" value="SNV78297.1"/>
    <property type="molecule type" value="Genomic_DNA"/>
</dbReference>
<evidence type="ECO:0000313" key="6">
    <source>
        <dbReference type="EMBL" id="AIJ33994.1"/>
    </source>
</evidence>
<keyword evidence="4" id="KW-0732">Signal</keyword>
<name>A0A076NHQ4_9CORY</name>
<keyword evidence="8" id="KW-1185">Reference proteome</keyword>
<dbReference type="Gene3D" id="3.40.33.10">
    <property type="entry name" value="CAP"/>
    <property type="match status" value="1"/>
</dbReference>
<evidence type="ECO:0000313" key="8">
    <source>
        <dbReference type="Proteomes" id="UP000028780"/>
    </source>
</evidence>
<feature type="signal peptide" evidence="4">
    <location>
        <begin position="1"/>
        <end position="27"/>
    </location>
</feature>
<dbReference type="STRING" id="156978.CIMIT_08855"/>
<sequence>MYSRTLVAIATATSLTLALTPAPQALAQEPVTATATASINTDTEPAETSPQSYEDELAVWQERLAAAEQTVAEAEAKLVEAQSAEDSQREQVDTALENLEAAKTQHAQAKAELAKLDIAALEAAQQDAKNAVAEAERTLREANQSVSDARAAQDAADSELAEAVAKRDEQQQLVDDTEDALRKFAQERENATNALAETKRRDETGADYSQDDWKRLTAQAVEEMINQYRRAHGLHELVTHPVYRAQAEAWSRQMVWDYDTTGSKESFRHSDGETWGHSGENIMYNFVDDWQSDPATWDRNSWHNMPYKLFDGWRESSGHNKNMLSPTSQGMAVGIEVAHDGRVYATTMFFIEDTRLKNGAFYSEDGMTTKAKASGEPFYLPHGAIEVMRAKRLTNPEYNPGEKPSYALVNTSGLDKSRGKSTALDSRVTPVDYDEEIKALNAYIALVDAYTEKINELLPERQATLEQLIDVATSANQHATDTAARLRDAQDTAGRAEGVLSSERTALDDATAALENAKATPREPFEQAVADANAAVRESTATVERQEEELAARQSARVDAQAALDQVNAELKRVQSEKPAPPTKVATEEGSSTAGTAVVVIVALLAILAAGIALAPQLGITIA</sequence>
<keyword evidence="3" id="KW-0472">Membrane</keyword>
<evidence type="ECO:0000256" key="1">
    <source>
        <dbReference type="SAM" id="Coils"/>
    </source>
</evidence>
<accession>A0A076NHQ4</accession>
<protein>
    <submittedName>
        <fullName evidence="7">Putative secreted protein</fullName>
    </submittedName>
</protein>
<feature type="transmembrane region" description="Helical" evidence="3">
    <location>
        <begin position="594"/>
        <end position="615"/>
    </location>
</feature>
<dbReference type="AlphaFoldDB" id="A0A076NHQ4"/>
<dbReference type="Proteomes" id="UP000028780">
    <property type="component" value="Chromosome"/>
</dbReference>
<evidence type="ECO:0000259" key="5">
    <source>
        <dbReference type="Pfam" id="PF00188"/>
    </source>
</evidence>
<feature type="domain" description="SCP" evidence="5">
    <location>
        <begin position="223"/>
        <end position="345"/>
    </location>
</feature>
<dbReference type="Pfam" id="PF00188">
    <property type="entry name" value="CAP"/>
    <property type="match status" value="1"/>
</dbReference>
<evidence type="ECO:0000313" key="7">
    <source>
        <dbReference type="EMBL" id="SNV78297.1"/>
    </source>
</evidence>
<evidence type="ECO:0000256" key="2">
    <source>
        <dbReference type="SAM" id="MobiDB-lite"/>
    </source>
</evidence>
<dbReference type="InterPro" id="IPR014044">
    <property type="entry name" value="CAP_dom"/>
</dbReference>
<reference evidence="7 9" key="2">
    <citation type="submission" date="2017-06" db="EMBL/GenBank/DDBJ databases">
        <authorList>
            <consortium name="Pathogen Informatics"/>
        </authorList>
    </citation>
    <scope>NUCLEOTIDE SEQUENCE [LARGE SCALE GENOMIC DNA]</scope>
    <source>
        <strain evidence="7 9">NCTC13015</strain>
    </source>
</reference>
<evidence type="ECO:0000256" key="4">
    <source>
        <dbReference type="SAM" id="SignalP"/>
    </source>
</evidence>
<dbReference type="InterPro" id="IPR035940">
    <property type="entry name" value="CAP_sf"/>
</dbReference>
<keyword evidence="3" id="KW-1133">Transmembrane helix</keyword>
<feature type="region of interest" description="Disordered" evidence="2">
    <location>
        <begin position="33"/>
        <end position="52"/>
    </location>
</feature>
<reference evidence="6 8" key="1">
    <citation type="submission" date="2014-08" db="EMBL/GenBank/DDBJ databases">
        <title>Complete genome sequence of Corynebacterium imitans DSM 44264, isolated from a five-month-old boy with suspected pharyngeal diphtheria.</title>
        <authorList>
            <person name="Mollmann S."/>
            <person name="Albersmeier A."/>
            <person name="Ruckert C."/>
            <person name="Tauch A."/>
        </authorList>
    </citation>
    <scope>NUCLEOTIDE SEQUENCE [LARGE SCALE GENOMIC DNA]</scope>
    <source>
        <strain evidence="6 8">DSM 44264</strain>
    </source>
</reference>
<gene>
    <name evidence="6" type="ORF">CIMIT_08855</name>
    <name evidence="7" type="ORF">SAMEA4535761_01833</name>
</gene>
<dbReference type="HOGENOM" id="CLU_438518_0_0_11"/>
<evidence type="ECO:0000256" key="3">
    <source>
        <dbReference type="SAM" id="Phobius"/>
    </source>
</evidence>
<dbReference type="RefSeq" id="WP_038591808.1">
    <property type="nucleotide sequence ID" value="NZ_CP009211.1"/>
</dbReference>
<evidence type="ECO:0000313" key="9">
    <source>
        <dbReference type="Proteomes" id="UP000215374"/>
    </source>
</evidence>
<organism evidence="6 8">
    <name type="scientific">Corynebacterium imitans</name>
    <dbReference type="NCBI Taxonomy" id="156978"/>
    <lineage>
        <taxon>Bacteria</taxon>
        <taxon>Bacillati</taxon>
        <taxon>Actinomycetota</taxon>
        <taxon>Actinomycetes</taxon>
        <taxon>Mycobacteriales</taxon>
        <taxon>Corynebacteriaceae</taxon>
        <taxon>Corynebacterium</taxon>
    </lineage>
</organism>
<dbReference type="eggNOG" id="COG2340">
    <property type="taxonomic scope" value="Bacteria"/>
</dbReference>
<dbReference type="SUPFAM" id="SSF55797">
    <property type="entry name" value="PR-1-like"/>
    <property type="match status" value="1"/>
</dbReference>
<dbReference type="CDD" id="cd05379">
    <property type="entry name" value="CAP_bacterial"/>
    <property type="match status" value="1"/>
</dbReference>
<dbReference type="Proteomes" id="UP000215374">
    <property type="component" value="Chromosome 1"/>
</dbReference>
<keyword evidence="3" id="KW-0812">Transmembrane</keyword>
<feature type="chain" id="PRO_5001716330" evidence="4">
    <location>
        <begin position="28"/>
        <end position="623"/>
    </location>
</feature>
<dbReference type="OrthoDB" id="68195at2"/>